<reference evidence="3" key="1">
    <citation type="journal article" date="2005" name="Nature">
        <title>Sequencing of Aspergillus nidulans and comparative analysis with A. fumigatus and A. oryzae.</title>
        <authorList>
            <person name="Galagan J.E."/>
            <person name="Calvo S.E."/>
            <person name="Cuomo C."/>
            <person name="Ma L.J."/>
            <person name="Wortman J.R."/>
            <person name="Batzoglou S."/>
            <person name="Lee S.I."/>
            <person name="Basturkmen M."/>
            <person name="Spevak C.C."/>
            <person name="Clutterbuck J."/>
            <person name="Kapitonov V."/>
            <person name="Jurka J."/>
            <person name="Scazzocchio C."/>
            <person name="Farman M."/>
            <person name="Butler J."/>
            <person name="Purcell S."/>
            <person name="Harris S."/>
            <person name="Braus G.H."/>
            <person name="Draht O."/>
            <person name="Busch S."/>
            <person name="D'Enfert C."/>
            <person name="Bouchier C."/>
            <person name="Goldman G.H."/>
            <person name="Bell-Pedersen D."/>
            <person name="Griffiths-Jones S."/>
            <person name="Doonan J.H."/>
            <person name="Yu J."/>
            <person name="Vienken K."/>
            <person name="Pain A."/>
            <person name="Freitag M."/>
            <person name="Selker E.U."/>
            <person name="Archer D.B."/>
            <person name="Penalva M.A."/>
            <person name="Oakley B.R."/>
            <person name="Momany M."/>
            <person name="Tanaka T."/>
            <person name="Kumagai T."/>
            <person name="Asai K."/>
            <person name="Machida M."/>
            <person name="Nierman W.C."/>
            <person name="Denning D.W."/>
            <person name="Caddick M."/>
            <person name="Hynes M."/>
            <person name="Paoletti M."/>
            <person name="Fischer R."/>
            <person name="Miller B."/>
            <person name="Dyer P."/>
            <person name="Sachs M.S."/>
            <person name="Osmani S.A."/>
            <person name="Birren B.W."/>
        </authorList>
    </citation>
    <scope>NUCLEOTIDE SEQUENCE [LARGE SCALE GENOMIC DNA]</scope>
    <source>
        <strain evidence="3">FGSC A4 / ATCC 38163 / CBS 112.46 / NRRL 194 / M139</strain>
    </source>
</reference>
<feature type="region of interest" description="Disordered" evidence="1">
    <location>
        <begin position="51"/>
        <end position="72"/>
    </location>
</feature>
<proteinExistence type="predicted"/>
<feature type="region of interest" description="Disordered" evidence="1">
    <location>
        <begin position="1"/>
        <end position="27"/>
    </location>
</feature>
<dbReference type="Proteomes" id="UP000000560">
    <property type="component" value="Chromosome V"/>
</dbReference>
<dbReference type="KEGG" id="ani:ANIA_05594"/>
<dbReference type="OMA" id="WQATHRS"/>
<gene>
    <name evidence="2" type="ORF">ANIA_05594</name>
</gene>
<name>Q5B1I6_EMENI</name>
<feature type="compositionally biased region" description="Polar residues" evidence="1">
    <location>
        <begin position="397"/>
        <end position="418"/>
    </location>
</feature>
<dbReference type="VEuPathDB" id="FungiDB:AN5594"/>
<feature type="compositionally biased region" description="Polar residues" evidence="1">
    <location>
        <begin position="472"/>
        <end position="494"/>
    </location>
</feature>
<accession>C8VG11</accession>
<keyword evidence="3" id="KW-1185">Reference proteome</keyword>
<dbReference type="GeneID" id="2871884"/>
<evidence type="ECO:0000256" key="1">
    <source>
        <dbReference type="SAM" id="MobiDB-lite"/>
    </source>
</evidence>
<feature type="region of interest" description="Disordered" evidence="1">
    <location>
        <begin position="397"/>
        <end position="419"/>
    </location>
</feature>
<accession>Q5B1I6</accession>
<sequence>MAAPGNPETTEEDQRYPLAELFPPKYDSPCARSVSTILESSTAGSIYDALRATTDNDSETATGDQSDGSPLERVDTKMAASVATFHSVSRAKGRQFGGSAPDPPVCSTDEISRPPRAHLVADKLRTAGEEVKGWSLPDHLSDFHENSESNPTNGPSVAPHSVGTASSPKWPGNIESPVSPTLPEYPPPVRAPTPPGLPTFGSEEARTYDFRIGAQHPVPNRSESLLRRLFQRVPPTPAPSLVDRQPRTRVFAEDGTAILGSFPQRQSGHGTNILKGTDSHPFHQGNLPLAQCDGASTGQNDAVSEGPAPPDASPSDDYSTEDEANLRWLENMTRLQAPESSAPPGGMLNSSLLNQGSPPKRVESYQTCVSRVPESTWRFIRQGLSNLSESLYLAPTQSQPVARTDPRGTSTAQTNNLETEPPDLWKLVKKRAKSTLCCCRGSEESGELNPSDAANADTTMNTTTQETYVTARGQNSNESQQNMPNTATGGPTGP</sequence>
<protein>
    <submittedName>
        <fullName evidence="2">Uncharacterized protein</fullName>
    </submittedName>
</protein>
<dbReference type="EMBL" id="BN001305">
    <property type="protein sequence ID" value="CBF81597.1"/>
    <property type="molecule type" value="Genomic_DNA"/>
</dbReference>
<dbReference type="InParanoid" id="Q5B1I6"/>
<evidence type="ECO:0000313" key="2">
    <source>
        <dbReference type="EMBL" id="CBF81597.1"/>
    </source>
</evidence>
<feature type="compositionally biased region" description="Pro residues" evidence="1">
    <location>
        <begin position="183"/>
        <end position="197"/>
    </location>
</feature>
<feature type="compositionally biased region" description="Polar residues" evidence="1">
    <location>
        <begin position="53"/>
        <end position="68"/>
    </location>
</feature>
<feature type="compositionally biased region" description="Low complexity" evidence="1">
    <location>
        <begin position="458"/>
        <end position="470"/>
    </location>
</feature>
<feature type="compositionally biased region" description="Basic and acidic residues" evidence="1">
    <location>
        <begin position="119"/>
        <end position="132"/>
    </location>
</feature>
<dbReference type="RefSeq" id="XP_663198.1">
    <property type="nucleotide sequence ID" value="XM_658106.1"/>
</dbReference>
<reference evidence="3" key="2">
    <citation type="journal article" date="2009" name="Fungal Genet. Biol.">
        <title>The 2008 update of the Aspergillus nidulans genome annotation: a community effort.</title>
        <authorList>
            <person name="Wortman J.R."/>
            <person name="Gilsenan J.M."/>
            <person name="Joardar V."/>
            <person name="Deegan J."/>
            <person name="Clutterbuck J."/>
            <person name="Andersen M.R."/>
            <person name="Archer D."/>
            <person name="Bencina M."/>
            <person name="Braus G."/>
            <person name="Coutinho P."/>
            <person name="von Dohren H."/>
            <person name="Doonan J."/>
            <person name="Driessen A.J."/>
            <person name="Durek P."/>
            <person name="Espeso E."/>
            <person name="Fekete E."/>
            <person name="Flipphi M."/>
            <person name="Estrada C.G."/>
            <person name="Geysens S."/>
            <person name="Goldman G."/>
            <person name="de Groot P.W."/>
            <person name="Hansen K."/>
            <person name="Harris S.D."/>
            <person name="Heinekamp T."/>
            <person name="Helmstaedt K."/>
            <person name="Henrissat B."/>
            <person name="Hofmann G."/>
            <person name="Homan T."/>
            <person name="Horio T."/>
            <person name="Horiuchi H."/>
            <person name="James S."/>
            <person name="Jones M."/>
            <person name="Karaffa L."/>
            <person name="Karanyi Z."/>
            <person name="Kato M."/>
            <person name="Keller N."/>
            <person name="Kelly D.E."/>
            <person name="Kiel J.A."/>
            <person name="Kim J.M."/>
            <person name="van der Klei I.J."/>
            <person name="Klis F.M."/>
            <person name="Kovalchuk A."/>
            <person name="Krasevec N."/>
            <person name="Kubicek C.P."/>
            <person name="Liu B."/>
            <person name="Maccabe A."/>
            <person name="Meyer V."/>
            <person name="Mirabito P."/>
            <person name="Miskei M."/>
            <person name="Mos M."/>
            <person name="Mullins J."/>
            <person name="Nelson D.R."/>
            <person name="Nielsen J."/>
            <person name="Oakley B.R."/>
            <person name="Osmani S.A."/>
            <person name="Pakula T."/>
            <person name="Paszewski A."/>
            <person name="Paulsen I."/>
            <person name="Pilsyk S."/>
            <person name="Pocsi I."/>
            <person name="Punt P.J."/>
            <person name="Ram A.F."/>
            <person name="Ren Q."/>
            <person name="Robellet X."/>
            <person name="Robson G."/>
            <person name="Seiboth B."/>
            <person name="van Solingen P."/>
            <person name="Specht T."/>
            <person name="Sun J."/>
            <person name="Taheri-Talesh N."/>
            <person name="Takeshita N."/>
            <person name="Ussery D."/>
            <person name="vanKuyk P.A."/>
            <person name="Visser H."/>
            <person name="van de Vondervoort P.J."/>
            <person name="de Vries R.P."/>
            <person name="Walton J."/>
            <person name="Xiang X."/>
            <person name="Xiong Y."/>
            <person name="Zeng A.P."/>
            <person name="Brandt B.W."/>
            <person name="Cornell M.J."/>
            <person name="van den Hondel C.A."/>
            <person name="Visser J."/>
            <person name="Oliver S.G."/>
            <person name="Turner G."/>
        </authorList>
    </citation>
    <scope>GENOME REANNOTATION</scope>
    <source>
        <strain evidence="3">FGSC A4 / ATCC 38163 / CBS 112.46 / NRRL 194 / M139</strain>
    </source>
</reference>
<feature type="region of interest" description="Disordered" evidence="1">
    <location>
        <begin position="260"/>
        <end position="321"/>
    </location>
</feature>
<dbReference type="eggNOG" id="ENOG502RW6U">
    <property type="taxonomic scope" value="Eukaryota"/>
</dbReference>
<organism evidence="2 3">
    <name type="scientific">Emericella nidulans (strain FGSC A4 / ATCC 38163 / CBS 112.46 / NRRL 194 / M139)</name>
    <name type="common">Aspergillus nidulans</name>
    <dbReference type="NCBI Taxonomy" id="227321"/>
    <lineage>
        <taxon>Eukaryota</taxon>
        <taxon>Fungi</taxon>
        <taxon>Dikarya</taxon>
        <taxon>Ascomycota</taxon>
        <taxon>Pezizomycotina</taxon>
        <taxon>Eurotiomycetes</taxon>
        <taxon>Eurotiomycetidae</taxon>
        <taxon>Eurotiales</taxon>
        <taxon>Aspergillaceae</taxon>
        <taxon>Aspergillus</taxon>
        <taxon>Aspergillus subgen. Nidulantes</taxon>
    </lineage>
</organism>
<evidence type="ECO:0000313" key="3">
    <source>
        <dbReference type="Proteomes" id="UP000000560"/>
    </source>
</evidence>
<dbReference type="HOGENOM" id="CLU_043961_0_0_1"/>
<dbReference type="OrthoDB" id="4157036at2759"/>
<feature type="region of interest" description="Disordered" evidence="1">
    <location>
        <begin position="441"/>
        <end position="494"/>
    </location>
</feature>
<dbReference type="AlphaFoldDB" id="Q5B1I6"/>
<feature type="region of interest" description="Disordered" evidence="1">
    <location>
        <begin position="88"/>
        <end position="202"/>
    </location>
</feature>